<reference evidence="1" key="1">
    <citation type="submission" date="2020-06" db="EMBL/GenBank/DDBJ databases">
        <title>Unique genomic features of the anaerobic methanotrophic archaea.</title>
        <authorList>
            <person name="Chadwick G.L."/>
            <person name="Skennerton C.T."/>
            <person name="Laso-Perez R."/>
            <person name="Leu A.O."/>
            <person name="Speth D.R."/>
            <person name="Yu H."/>
            <person name="Morgan-Lang C."/>
            <person name="Hatzenpichler R."/>
            <person name="Goudeau D."/>
            <person name="Malmstrom R."/>
            <person name="Brazelton W.J."/>
            <person name="Woyke T."/>
            <person name="Hallam S.J."/>
            <person name="Tyson G.W."/>
            <person name="Wegener G."/>
            <person name="Boetius A."/>
            <person name="Orphan V."/>
        </authorList>
    </citation>
    <scope>NUCLEOTIDE SEQUENCE</scope>
</reference>
<evidence type="ECO:0000313" key="1">
    <source>
        <dbReference type="EMBL" id="QNO46651.1"/>
    </source>
</evidence>
<dbReference type="AlphaFoldDB" id="A0A7G9YF67"/>
<protein>
    <recommendedName>
        <fullName evidence="2">MULE transposase domain-containing protein</fullName>
    </recommendedName>
</protein>
<evidence type="ECO:0008006" key="2">
    <source>
        <dbReference type="Google" id="ProtNLM"/>
    </source>
</evidence>
<proteinExistence type="predicted"/>
<accession>A0A7G9YF67</accession>
<sequence>MVRYTNKRSITTLRGTKTTIIKVLTCKNHPDERISIQDATKAPVMPKCHTDMDVIILIGILRWRLKMKRYEIQSFLRARGISLSTGSISNRSLDCLLLFKQLHNSKKNEIKALINRKGGMILHIYGTHRSGGRVVFVLQEGLEDIVINADLIPSEAEKHVSPILSKFKEVYGSPLVIVRDMARGLRLSASNTFSKTPQQICQVHFIRNLEKDLVTENHKRLKSFIVKHKLTSRLKAFRKSEMEYDGDLKNLERCWVHVAVDYLLYPIEKHIKWISRPIPYIVQYYRIKEVFNLVSRLISWNTSNNVVHKSLTELDECLRSVLEDSQIFYYYSILDKTLEWLDELRDNLRISRETNLKDFPSEDIEVEGVLKSIRELLSRISEEGRELEGQYIKIASSINDAFESHWDELFVPNPIVNGKQVMFRRHNNGLESSHRRTRKAIRERTGRSETNREMEQFGDLLAILSNLWNKTYQKEILHDVEYLGNSLSPFINDLPELRKEYHEARKGSEMPIADEKRMDVLEDFVQVLESSKSPGELVCALQSILGAEVPVEAVY</sequence>
<organism evidence="1">
    <name type="scientific">Candidatus Methanogaster sp. ANME-2c ERB4</name>
    <dbReference type="NCBI Taxonomy" id="2759911"/>
    <lineage>
        <taxon>Archaea</taxon>
        <taxon>Methanobacteriati</taxon>
        <taxon>Methanobacteriota</taxon>
        <taxon>Stenosarchaea group</taxon>
        <taxon>Methanomicrobia</taxon>
        <taxon>Methanosarcinales</taxon>
        <taxon>ANME-2 cluster</taxon>
        <taxon>Candidatus Methanogasteraceae</taxon>
        <taxon>Candidatus Methanogaster</taxon>
    </lineage>
</organism>
<dbReference type="EMBL" id="MT631212">
    <property type="protein sequence ID" value="QNO46651.1"/>
    <property type="molecule type" value="Genomic_DNA"/>
</dbReference>
<name>A0A7G9YF67_9EURY</name>
<gene>
    <name evidence="1" type="ORF">LDPDHNFI_00005</name>
</gene>